<evidence type="ECO:0000256" key="3">
    <source>
        <dbReference type="SAM" id="MobiDB-lite"/>
    </source>
</evidence>
<dbReference type="Pfam" id="PF04219">
    <property type="entry name" value="DUF413"/>
    <property type="match status" value="1"/>
</dbReference>
<evidence type="ECO:0000256" key="2">
    <source>
        <dbReference type="ARBA" id="ARBA00093628"/>
    </source>
</evidence>
<feature type="compositionally biased region" description="Basic and acidic residues" evidence="3">
    <location>
        <begin position="41"/>
        <end position="56"/>
    </location>
</feature>
<dbReference type="EMBL" id="BAABLX010000028">
    <property type="protein sequence ID" value="GAA4950586.1"/>
    <property type="molecule type" value="Genomic_DNA"/>
</dbReference>
<sequence length="184" mass="21032">MLIGAGSITVIGILFSLIFTKKIKSHEINRHERSRRKSNRHATEKTESNKEQQIKEQKERKRLLELDFHIPFDLKPYLTEDELQNIEIYGQWLSALEHGRIEATTPEEMHFLKVISGEESPINPIESAWMTWKQVKLTKIPCKLCAGKGHYTPPNSIARVTCERCHGFGVVGVAGYRSGVEGTY</sequence>
<comment type="caution">
    <text evidence="4">The sequence shown here is derived from an EMBL/GenBank/DDBJ whole genome shotgun (WGS) entry which is preliminary data.</text>
</comment>
<reference evidence="5" key="1">
    <citation type="journal article" date="2019" name="Int. J. Syst. Evol. Microbiol.">
        <title>The Global Catalogue of Microorganisms (GCM) 10K type strain sequencing project: providing services to taxonomists for standard genome sequencing and annotation.</title>
        <authorList>
            <consortium name="The Broad Institute Genomics Platform"/>
            <consortium name="The Broad Institute Genome Sequencing Center for Infectious Disease"/>
            <person name="Wu L."/>
            <person name="Ma J."/>
        </authorList>
    </citation>
    <scope>NUCLEOTIDE SEQUENCE [LARGE SCALE GENOMIC DNA]</scope>
    <source>
        <strain evidence="5">JCM 19134</strain>
    </source>
</reference>
<organism evidence="4 5">
    <name type="scientific">Halioxenophilus aromaticivorans</name>
    <dbReference type="NCBI Taxonomy" id="1306992"/>
    <lineage>
        <taxon>Bacteria</taxon>
        <taxon>Pseudomonadati</taxon>
        <taxon>Pseudomonadota</taxon>
        <taxon>Gammaproteobacteria</taxon>
        <taxon>Alteromonadales</taxon>
        <taxon>Alteromonadaceae</taxon>
        <taxon>Halioxenophilus</taxon>
    </lineage>
</organism>
<comment type="similarity">
    <text evidence="1">Belongs to the MaoP family.</text>
</comment>
<accession>A0AAV3U5U7</accession>
<gene>
    <name evidence="4" type="ORF">GCM10025791_33650</name>
</gene>
<feature type="region of interest" description="Disordered" evidence="3">
    <location>
        <begin position="29"/>
        <end position="56"/>
    </location>
</feature>
<protein>
    <recommendedName>
        <fullName evidence="2">Macrodomain Ori protein</fullName>
    </recommendedName>
</protein>
<name>A0AAV3U5U7_9ALTE</name>
<proteinExistence type="inferred from homology"/>
<dbReference type="AlphaFoldDB" id="A0AAV3U5U7"/>
<dbReference type="InterPro" id="IPR007335">
    <property type="entry name" value="DUF413"/>
</dbReference>
<evidence type="ECO:0000313" key="4">
    <source>
        <dbReference type="EMBL" id="GAA4950586.1"/>
    </source>
</evidence>
<evidence type="ECO:0000313" key="5">
    <source>
        <dbReference type="Proteomes" id="UP001409585"/>
    </source>
</evidence>
<dbReference type="Proteomes" id="UP001409585">
    <property type="component" value="Unassembled WGS sequence"/>
</dbReference>
<evidence type="ECO:0000256" key="1">
    <source>
        <dbReference type="ARBA" id="ARBA00093464"/>
    </source>
</evidence>
<dbReference type="Gene3D" id="6.20.20.10">
    <property type="match status" value="1"/>
</dbReference>
<keyword evidence="5" id="KW-1185">Reference proteome</keyword>